<dbReference type="Pfam" id="PF05346">
    <property type="entry name" value="DUF747"/>
    <property type="match status" value="1"/>
</dbReference>
<dbReference type="PANTHER" id="PTHR13317:SF4">
    <property type="entry name" value="TRANSMEMBRANE ANTERIOR POSTERIOR TRANSFORMATION PROTEIN 1 HOMOLOG"/>
    <property type="match status" value="1"/>
</dbReference>
<evidence type="ECO:0000313" key="8">
    <source>
        <dbReference type="EMBL" id="TIC04493.1"/>
    </source>
</evidence>
<dbReference type="PANTHER" id="PTHR13317">
    <property type="entry name" value="TRANSMEMBRANE ANTERIOR POSTERIOR TRANSFORMATION PROTEIN 1 HOMOLOG"/>
    <property type="match status" value="1"/>
</dbReference>
<name>A0A4T0MJ74_9BASI</name>
<dbReference type="GO" id="GO:0005789">
    <property type="term" value="C:endoplasmic reticulum membrane"/>
    <property type="evidence" value="ECO:0007669"/>
    <property type="project" value="TreeGrafter"/>
</dbReference>
<feature type="region of interest" description="Disordered" evidence="6">
    <location>
        <begin position="458"/>
        <end position="478"/>
    </location>
</feature>
<comment type="similarity">
    <text evidence="2">Belongs to the TAPT1 family.</text>
</comment>
<sequence>MKYFKDFYYSEPSSPQESQSPCIEDQITTHSLLDYLKEELRSVEIADTQHYKSERVSNFLQVPLGIEKVINFGSLVCLDSFLYTFTILPLRATFALLNIGKTLNASQKADILKMLLFLLTSAFLLIYTEPSRMYHGVRGQDNVKLYVIFNALEIADKLCCSIGQDILDSLFSRTRLTQKPSTTPIYLALAVIYAVAHSLVFLYQLVALNVAVNSYDNALLTLLLSNQFVEIKGSVFKRFDKSSLFQITCADIVERFQLMLMLTIIACRNLIELSGSNFAFLPRAFIRSNTQLETIFSPVVIVILSEMAVDWLKHAFITKFMHIRPSIYGRFVDILAGDLVSTTKKIGAPVDLAPKASRRLGFAAIPLGAFVVRVAVQALGMLSDSSSIDECATLPPSALQRGAVVMQWFVWLLVCVVGWLVLLAIKLLLGIRLSAFAHHRQAEAVARRTEDVLTNLQTPIGEGNEDKDDRIRSKQHLSTRIDDVPNAPTGKIPLEELSRYDMVKRIW</sequence>
<reference evidence="8 9" key="1">
    <citation type="submission" date="2019-03" db="EMBL/GenBank/DDBJ databases">
        <title>Sequencing 25 genomes of Wallemia mellicola.</title>
        <authorList>
            <person name="Gostincar C."/>
        </authorList>
    </citation>
    <scope>NUCLEOTIDE SEQUENCE [LARGE SCALE GENOMIC DNA]</scope>
    <source>
        <strain evidence="8 9">EXF-1262</strain>
    </source>
</reference>
<evidence type="ECO:0000256" key="4">
    <source>
        <dbReference type="ARBA" id="ARBA00022989"/>
    </source>
</evidence>
<dbReference type="Proteomes" id="UP000307169">
    <property type="component" value="Unassembled WGS sequence"/>
</dbReference>
<organism evidence="8 9">
    <name type="scientific">Wallemia mellicola</name>
    <dbReference type="NCBI Taxonomy" id="1708541"/>
    <lineage>
        <taxon>Eukaryota</taxon>
        <taxon>Fungi</taxon>
        <taxon>Dikarya</taxon>
        <taxon>Basidiomycota</taxon>
        <taxon>Wallemiomycotina</taxon>
        <taxon>Wallemiomycetes</taxon>
        <taxon>Wallemiales</taxon>
        <taxon>Wallemiaceae</taxon>
        <taxon>Wallemia</taxon>
    </lineage>
</organism>
<evidence type="ECO:0000256" key="5">
    <source>
        <dbReference type="ARBA" id="ARBA00023136"/>
    </source>
</evidence>
<comment type="caution">
    <text evidence="8">The sequence shown here is derived from an EMBL/GenBank/DDBJ whole genome shotgun (WGS) entry which is preliminary data.</text>
</comment>
<accession>A0A4T0MJ74</accession>
<evidence type="ECO:0000256" key="6">
    <source>
        <dbReference type="SAM" id="MobiDB-lite"/>
    </source>
</evidence>
<evidence type="ECO:0000256" key="2">
    <source>
        <dbReference type="ARBA" id="ARBA00008803"/>
    </source>
</evidence>
<feature type="transmembrane region" description="Helical" evidence="7">
    <location>
        <begin position="69"/>
        <end position="91"/>
    </location>
</feature>
<protein>
    <submittedName>
        <fullName evidence="8">DUF747-domain-containing protein</fullName>
    </submittedName>
</protein>
<proteinExistence type="inferred from homology"/>
<evidence type="ECO:0000313" key="9">
    <source>
        <dbReference type="Proteomes" id="UP000307169"/>
    </source>
</evidence>
<keyword evidence="4 7" id="KW-1133">Transmembrane helix</keyword>
<feature type="transmembrane region" description="Helical" evidence="7">
    <location>
        <begin position="185"/>
        <end position="206"/>
    </location>
</feature>
<gene>
    <name evidence="8" type="ORF">E3Q17_00366</name>
</gene>
<evidence type="ECO:0000256" key="1">
    <source>
        <dbReference type="ARBA" id="ARBA00004141"/>
    </source>
</evidence>
<comment type="subcellular location">
    <subcellularLocation>
        <location evidence="1">Membrane</location>
        <topology evidence="1">Multi-pass membrane protein</topology>
    </subcellularLocation>
</comment>
<feature type="transmembrane region" description="Helical" evidence="7">
    <location>
        <begin position="111"/>
        <end position="128"/>
    </location>
</feature>
<feature type="transmembrane region" description="Helical" evidence="7">
    <location>
        <begin position="256"/>
        <end position="275"/>
    </location>
</feature>
<keyword evidence="3 7" id="KW-0812">Transmembrane</keyword>
<evidence type="ECO:0000256" key="3">
    <source>
        <dbReference type="ARBA" id="ARBA00022692"/>
    </source>
</evidence>
<dbReference type="InterPro" id="IPR008010">
    <property type="entry name" value="Tatp1"/>
</dbReference>
<keyword evidence="5 7" id="KW-0472">Membrane</keyword>
<dbReference type="AlphaFoldDB" id="A0A4T0MJ74"/>
<dbReference type="EMBL" id="SPRH01000003">
    <property type="protein sequence ID" value="TIC04493.1"/>
    <property type="molecule type" value="Genomic_DNA"/>
</dbReference>
<evidence type="ECO:0000256" key="7">
    <source>
        <dbReference type="SAM" id="Phobius"/>
    </source>
</evidence>
<feature type="transmembrane region" description="Helical" evidence="7">
    <location>
        <begin position="408"/>
        <end position="429"/>
    </location>
</feature>
<feature type="transmembrane region" description="Helical" evidence="7">
    <location>
        <begin position="360"/>
        <end position="380"/>
    </location>
</feature>